<keyword evidence="1" id="KW-0812">Transmembrane</keyword>
<keyword evidence="1" id="KW-0472">Membrane</keyword>
<reference evidence="3" key="1">
    <citation type="journal article" date="2023" name="Commun. Biol.">
        <title>Genome analysis of Parmales, the sister group of diatoms, reveals the evolutionary specialization of diatoms from phago-mixotrophs to photoautotrophs.</title>
        <authorList>
            <person name="Ban H."/>
            <person name="Sato S."/>
            <person name="Yoshikawa S."/>
            <person name="Yamada K."/>
            <person name="Nakamura Y."/>
            <person name="Ichinomiya M."/>
            <person name="Sato N."/>
            <person name="Blanc-Mathieu R."/>
            <person name="Endo H."/>
            <person name="Kuwata A."/>
            <person name="Ogata H."/>
        </authorList>
    </citation>
    <scope>NUCLEOTIDE SEQUENCE [LARGE SCALE GENOMIC DNA]</scope>
</reference>
<evidence type="ECO:0000313" key="3">
    <source>
        <dbReference type="Proteomes" id="UP001165065"/>
    </source>
</evidence>
<sequence length="107" mass="11364">MVIFRKNNGDLTFLDADLGTWQSGALYLSYTMSAVFGATLIVKRLGARDGIFTGLVIYCVYVSCFLLASLVPDTAKWPVAIIGALIGGVGGGFLWTAQGAYFGKTAE</sequence>
<organism evidence="2 3">
    <name type="scientific">Triparma columacea</name>
    <dbReference type="NCBI Taxonomy" id="722753"/>
    <lineage>
        <taxon>Eukaryota</taxon>
        <taxon>Sar</taxon>
        <taxon>Stramenopiles</taxon>
        <taxon>Ochrophyta</taxon>
        <taxon>Bolidophyceae</taxon>
        <taxon>Parmales</taxon>
        <taxon>Triparmaceae</taxon>
        <taxon>Triparma</taxon>
    </lineage>
</organism>
<keyword evidence="1" id="KW-1133">Transmembrane helix</keyword>
<proteinExistence type="predicted"/>
<dbReference type="Gene3D" id="1.20.1250.20">
    <property type="entry name" value="MFS general substrate transporter like domains"/>
    <property type="match status" value="1"/>
</dbReference>
<feature type="transmembrane region" description="Helical" evidence="1">
    <location>
        <begin position="77"/>
        <end position="97"/>
    </location>
</feature>
<dbReference type="SUPFAM" id="SSF103473">
    <property type="entry name" value="MFS general substrate transporter"/>
    <property type="match status" value="1"/>
</dbReference>
<dbReference type="EMBL" id="BRYA01000590">
    <property type="protein sequence ID" value="GMI24648.1"/>
    <property type="molecule type" value="Genomic_DNA"/>
</dbReference>
<protein>
    <submittedName>
        <fullName evidence="2">Uncharacterized protein</fullName>
    </submittedName>
</protein>
<dbReference type="AlphaFoldDB" id="A0A9W7L379"/>
<name>A0A9W7L379_9STRA</name>
<dbReference type="InterPro" id="IPR036259">
    <property type="entry name" value="MFS_trans_sf"/>
</dbReference>
<evidence type="ECO:0000256" key="1">
    <source>
        <dbReference type="SAM" id="Phobius"/>
    </source>
</evidence>
<dbReference type="OrthoDB" id="425072at2759"/>
<dbReference type="Proteomes" id="UP001165065">
    <property type="component" value="Unassembled WGS sequence"/>
</dbReference>
<accession>A0A9W7L379</accession>
<feature type="transmembrane region" description="Helical" evidence="1">
    <location>
        <begin position="51"/>
        <end position="71"/>
    </location>
</feature>
<feature type="non-terminal residue" evidence="2">
    <location>
        <position position="107"/>
    </location>
</feature>
<feature type="transmembrane region" description="Helical" evidence="1">
    <location>
        <begin position="20"/>
        <end position="42"/>
    </location>
</feature>
<evidence type="ECO:0000313" key="2">
    <source>
        <dbReference type="EMBL" id="GMI24648.1"/>
    </source>
</evidence>
<keyword evidence="3" id="KW-1185">Reference proteome</keyword>
<comment type="caution">
    <text evidence="2">The sequence shown here is derived from an EMBL/GenBank/DDBJ whole genome shotgun (WGS) entry which is preliminary data.</text>
</comment>
<gene>
    <name evidence="2" type="ORF">TrCOL_g10366</name>
</gene>